<keyword evidence="4" id="KW-1185">Reference proteome</keyword>
<dbReference type="AlphaFoldDB" id="A0A9W8WEF6"/>
<protein>
    <recommendedName>
        <fullName evidence="2">AB hydrolase-1 domain-containing protein</fullName>
    </recommendedName>
</protein>
<feature type="transmembrane region" description="Helical" evidence="1">
    <location>
        <begin position="37"/>
        <end position="57"/>
    </location>
</feature>
<evidence type="ECO:0000256" key="1">
    <source>
        <dbReference type="SAM" id="Phobius"/>
    </source>
</evidence>
<feature type="domain" description="AB hydrolase-1" evidence="2">
    <location>
        <begin position="150"/>
        <end position="312"/>
    </location>
</feature>
<gene>
    <name evidence="3" type="ORF">N0V84_005017</name>
</gene>
<evidence type="ECO:0000313" key="3">
    <source>
        <dbReference type="EMBL" id="KAJ4321970.1"/>
    </source>
</evidence>
<comment type="caution">
    <text evidence="3">The sequence shown here is derived from an EMBL/GenBank/DDBJ whole genome shotgun (WGS) entry which is preliminary data.</text>
</comment>
<dbReference type="Proteomes" id="UP001140502">
    <property type="component" value="Unassembled WGS sequence"/>
</dbReference>
<proteinExistence type="predicted"/>
<dbReference type="Gene3D" id="3.40.50.1820">
    <property type="entry name" value="alpha/beta hydrolase"/>
    <property type="match status" value="1"/>
</dbReference>
<organism evidence="3 4">
    <name type="scientific">Fusarium piperis</name>
    <dbReference type="NCBI Taxonomy" id="1435070"/>
    <lineage>
        <taxon>Eukaryota</taxon>
        <taxon>Fungi</taxon>
        <taxon>Dikarya</taxon>
        <taxon>Ascomycota</taxon>
        <taxon>Pezizomycotina</taxon>
        <taxon>Sordariomycetes</taxon>
        <taxon>Hypocreomycetidae</taxon>
        <taxon>Hypocreales</taxon>
        <taxon>Nectriaceae</taxon>
        <taxon>Fusarium</taxon>
        <taxon>Fusarium solani species complex</taxon>
    </lineage>
</organism>
<sequence length="386" mass="42283">MSNSALRSTMLALSLALGVLGVLPALRSTMLALSLALGVLGVLYFSLLGALVVAPSLQAHLIYLHKVTLTWFKDLNVPEQFGFAHHQVTPFYLPTPDGVNLHTWHVLPLATYQANQQALLAQGPEAGLVDDFERTLNFRLLKDSPDARLVLYFHGTSGTIASGWRPHSYRSLYSADPINTHVLTFDYRGYGKSTGYPSEAGVITDAQTVADWAINTAGIPPERIVIFGQSLGSAVAIALVNELAKRQPSVHFAGLVVTATFQDMPQLTATYRIGGFIPVLSPVAKIRPLFRFFSQRLTSKWDNLRRLGEFVKGAERYDITLLHAEDDPDIPMEHSVKLYKEAVRVAASAENATEDEGAMLETIERLKESRGEGGSITTRDLEVRGA</sequence>
<dbReference type="EMBL" id="JAPEUR010000088">
    <property type="protein sequence ID" value="KAJ4321970.1"/>
    <property type="molecule type" value="Genomic_DNA"/>
</dbReference>
<evidence type="ECO:0000259" key="2">
    <source>
        <dbReference type="Pfam" id="PF12697"/>
    </source>
</evidence>
<keyword evidence="1" id="KW-0472">Membrane</keyword>
<name>A0A9W8WEF6_9HYPO</name>
<dbReference type="InterPro" id="IPR000073">
    <property type="entry name" value="AB_hydrolase_1"/>
</dbReference>
<dbReference type="SUPFAM" id="SSF53474">
    <property type="entry name" value="alpha/beta-Hydrolases"/>
    <property type="match status" value="1"/>
</dbReference>
<reference evidence="3" key="1">
    <citation type="submission" date="2022-10" db="EMBL/GenBank/DDBJ databases">
        <title>Tapping the CABI collections for fungal endophytes: first genome assemblies for Collariella, Neodidymelliopsis, Ascochyta clinopodiicola, Didymella pomorum, Didymosphaeria variabile, Neocosmospora piperis and Neocucurbitaria cava.</title>
        <authorList>
            <person name="Hill R."/>
        </authorList>
    </citation>
    <scope>NUCLEOTIDE SEQUENCE</scope>
    <source>
        <strain evidence="3">IMI 366586</strain>
    </source>
</reference>
<keyword evidence="1" id="KW-0812">Transmembrane</keyword>
<dbReference type="Pfam" id="PF12697">
    <property type="entry name" value="Abhydrolase_6"/>
    <property type="match status" value="1"/>
</dbReference>
<accession>A0A9W8WEF6</accession>
<dbReference type="PANTHER" id="PTHR12277">
    <property type="entry name" value="ALPHA/BETA HYDROLASE DOMAIN-CONTAINING PROTEIN"/>
    <property type="match status" value="1"/>
</dbReference>
<keyword evidence="1" id="KW-1133">Transmembrane helix</keyword>
<dbReference type="PANTHER" id="PTHR12277:SF81">
    <property type="entry name" value="PROTEIN ABHD13"/>
    <property type="match status" value="1"/>
</dbReference>
<evidence type="ECO:0000313" key="4">
    <source>
        <dbReference type="Proteomes" id="UP001140502"/>
    </source>
</evidence>
<dbReference type="InterPro" id="IPR029058">
    <property type="entry name" value="AB_hydrolase_fold"/>
</dbReference>
<dbReference type="OrthoDB" id="446723at2759"/>